<dbReference type="AlphaFoldDB" id="A0A173UG14"/>
<name>A0A173UG14_9FIRM</name>
<reference evidence="3 4" key="1">
    <citation type="submission" date="2015-09" db="EMBL/GenBank/DDBJ databases">
        <authorList>
            <consortium name="Pathogen Informatics"/>
        </authorList>
    </citation>
    <scope>NUCLEOTIDE SEQUENCE [LARGE SCALE GENOMIC DNA]</scope>
    <source>
        <strain evidence="3 4">2789STDY5608863</strain>
    </source>
</reference>
<dbReference type="InterPro" id="IPR008964">
    <property type="entry name" value="Invasin/intimin_cell_adhesion"/>
</dbReference>
<evidence type="ECO:0000313" key="3">
    <source>
        <dbReference type="EMBL" id="CUN13779.1"/>
    </source>
</evidence>
<evidence type="ECO:0000256" key="1">
    <source>
        <dbReference type="SAM" id="SignalP"/>
    </source>
</evidence>
<dbReference type="RefSeq" id="WP_055263819.1">
    <property type="nucleotide sequence ID" value="NZ_CYXV01000014.1"/>
</dbReference>
<dbReference type="SMART" id="SM00635">
    <property type="entry name" value="BID_2"/>
    <property type="match status" value="1"/>
</dbReference>
<dbReference type="Gene3D" id="2.60.40.1080">
    <property type="match status" value="1"/>
</dbReference>
<organism evidence="3 4">
    <name type="scientific">Roseburia faecis</name>
    <dbReference type="NCBI Taxonomy" id="301302"/>
    <lineage>
        <taxon>Bacteria</taxon>
        <taxon>Bacillati</taxon>
        <taxon>Bacillota</taxon>
        <taxon>Clostridia</taxon>
        <taxon>Lachnospirales</taxon>
        <taxon>Lachnospiraceae</taxon>
        <taxon>Roseburia</taxon>
    </lineage>
</organism>
<dbReference type="InterPro" id="IPR003343">
    <property type="entry name" value="Big_2"/>
</dbReference>
<feature type="signal peptide" evidence="1">
    <location>
        <begin position="1"/>
        <end position="27"/>
    </location>
</feature>
<sequence>MRSTKRLLVAMGLAFAVLISAMPTQNADGKQIVAQAATIKLNRKTLNLKIGESATLKISGMRKTAKWSSGNKYVASVNKSGKVLAVGEGTTYVKAKIAKKTLSCKVTVTSSFNANKVKKNISIEYQDSGHGVVAILKNNNKVNVDLDAKLVYYKNGKMLDSKSDCNRAFESGKECVLYFDAPSDSDYNDVSYDNYKMSLSVDEATNAVCDVRNIMVQSDIGADNVTVEATNDSGKDFSFVKISCLMYDASGNLIKYDYHYAECEKNGDTDYFSFSFPYDSNYDTIYPSSYKIYVDEAYTYTWLQ</sequence>
<dbReference type="SUPFAM" id="SSF49373">
    <property type="entry name" value="Invasin/intimin cell-adhesion fragments"/>
    <property type="match status" value="1"/>
</dbReference>
<evidence type="ECO:0000259" key="2">
    <source>
        <dbReference type="SMART" id="SM00635"/>
    </source>
</evidence>
<accession>A0A173UG14</accession>
<protein>
    <recommendedName>
        <fullName evidence="2">BIG2 domain-containing protein</fullName>
    </recommendedName>
</protein>
<dbReference type="Proteomes" id="UP000095495">
    <property type="component" value="Unassembled WGS sequence"/>
</dbReference>
<proteinExistence type="predicted"/>
<keyword evidence="1" id="KW-0732">Signal</keyword>
<evidence type="ECO:0000313" key="4">
    <source>
        <dbReference type="Proteomes" id="UP000095495"/>
    </source>
</evidence>
<gene>
    <name evidence="3" type="ORF">ERS852420_02956</name>
</gene>
<feature type="chain" id="PRO_5008013026" description="BIG2 domain-containing protein" evidence="1">
    <location>
        <begin position="28"/>
        <end position="304"/>
    </location>
</feature>
<dbReference type="EMBL" id="CYXV01000014">
    <property type="protein sequence ID" value="CUN13779.1"/>
    <property type="molecule type" value="Genomic_DNA"/>
</dbReference>
<feature type="domain" description="BIG2" evidence="2">
    <location>
        <begin position="35"/>
        <end position="107"/>
    </location>
</feature>